<feature type="transmembrane region" description="Helical" evidence="1">
    <location>
        <begin position="203"/>
        <end position="220"/>
    </location>
</feature>
<feature type="transmembrane region" description="Helical" evidence="1">
    <location>
        <begin position="270"/>
        <end position="292"/>
    </location>
</feature>
<feature type="transmembrane region" description="Helical" evidence="1">
    <location>
        <begin position="304"/>
        <end position="325"/>
    </location>
</feature>
<keyword evidence="1" id="KW-0472">Membrane</keyword>
<name>A0ABN8P9F8_9CNID</name>
<proteinExistence type="predicted"/>
<evidence type="ECO:0000313" key="3">
    <source>
        <dbReference type="Proteomes" id="UP001159405"/>
    </source>
</evidence>
<feature type="transmembrane region" description="Helical" evidence="1">
    <location>
        <begin position="498"/>
        <end position="520"/>
    </location>
</feature>
<dbReference type="Proteomes" id="UP001159405">
    <property type="component" value="Unassembled WGS sequence"/>
</dbReference>
<reference evidence="2 3" key="1">
    <citation type="submission" date="2022-05" db="EMBL/GenBank/DDBJ databases">
        <authorList>
            <consortium name="Genoscope - CEA"/>
            <person name="William W."/>
        </authorList>
    </citation>
    <scope>NUCLEOTIDE SEQUENCE [LARGE SCALE GENOMIC DNA]</scope>
</reference>
<evidence type="ECO:0000256" key="1">
    <source>
        <dbReference type="SAM" id="Phobius"/>
    </source>
</evidence>
<feature type="transmembrane region" description="Helical" evidence="1">
    <location>
        <begin position="451"/>
        <end position="477"/>
    </location>
</feature>
<organism evidence="2 3">
    <name type="scientific">Porites lobata</name>
    <dbReference type="NCBI Taxonomy" id="104759"/>
    <lineage>
        <taxon>Eukaryota</taxon>
        <taxon>Metazoa</taxon>
        <taxon>Cnidaria</taxon>
        <taxon>Anthozoa</taxon>
        <taxon>Hexacorallia</taxon>
        <taxon>Scleractinia</taxon>
        <taxon>Fungiina</taxon>
        <taxon>Poritidae</taxon>
        <taxon>Porites</taxon>
    </lineage>
</organism>
<evidence type="ECO:0000313" key="2">
    <source>
        <dbReference type="EMBL" id="CAH3135005.1"/>
    </source>
</evidence>
<dbReference type="EMBL" id="CALNXK010000055">
    <property type="protein sequence ID" value="CAH3135005.1"/>
    <property type="molecule type" value="Genomic_DNA"/>
</dbReference>
<sequence length="540" mass="61270">MVGHTIAEIFGHILFSFTRSVAEHSNFPKSENHSSLFGYNALEDTGKEWYAQSVDEVIYQEYGNSEASASDYWTSNRPEVRIINASSTDDSEQTQEEISESAMAWKHLRPSIFHTVLNSMYFGLFISVLSASVAGLASIAAFYFSFQTQLICLTRPKESIPIKLQWVITISEVFSVCFMYFSCFLSIICYFRPFQISGLKSTLFFLCFGFYILDSGYRITMQALGLSQSRLTFTQKIPAMATYHINICVLFYVLTRHLNPGPIKRQIKTLLLLIVACVATQLSAVLVAYLIYPAYNKQEKTGKLIIAIFSPLIVVLLKGASRVCVQRSWNRISYPSTSFVLLGTLYCGSATMVRLLQVDLQSLESVAFIGVIHGIAEVIERSTMVIIDHYSNQILEKRKIPLGGFRTPRRERLAADICIMGMLYESSAIISVNGLLYLYQYSYTTDSSPLLLFQLFVLTTSVPLSIEWFFTSVSIAIETRYQNMPIMAVWRRRWKRHVLVAVINIVMISIWASTSLLIAIRGRFVNETKDHCKMPFNLDP</sequence>
<comment type="caution">
    <text evidence="2">The sequence shown here is derived from an EMBL/GenBank/DDBJ whole genome shotgun (WGS) entry which is preliminary data.</text>
</comment>
<keyword evidence="1" id="KW-1133">Transmembrane helix</keyword>
<protein>
    <submittedName>
        <fullName evidence="2">Uncharacterized protein</fullName>
    </submittedName>
</protein>
<feature type="transmembrane region" description="Helical" evidence="1">
    <location>
        <begin position="413"/>
        <end position="439"/>
    </location>
</feature>
<feature type="transmembrane region" description="Helical" evidence="1">
    <location>
        <begin position="166"/>
        <end position="191"/>
    </location>
</feature>
<feature type="transmembrane region" description="Helical" evidence="1">
    <location>
        <begin position="121"/>
        <end position="146"/>
    </location>
</feature>
<accession>A0ABN8P9F8</accession>
<feature type="transmembrane region" description="Helical" evidence="1">
    <location>
        <begin position="240"/>
        <end position="258"/>
    </location>
</feature>
<keyword evidence="1" id="KW-0812">Transmembrane</keyword>
<gene>
    <name evidence="2" type="ORF">PLOB_00037706</name>
</gene>
<keyword evidence="3" id="KW-1185">Reference proteome</keyword>